<evidence type="ECO:0000313" key="2">
    <source>
        <dbReference type="EMBL" id="CAH7670723.1"/>
    </source>
</evidence>
<evidence type="ECO:0000256" key="1">
    <source>
        <dbReference type="SAM" id="SignalP"/>
    </source>
</evidence>
<protein>
    <recommendedName>
        <fullName evidence="4">Secreted protein</fullName>
    </recommendedName>
</protein>
<keyword evidence="1" id="KW-0732">Signal</keyword>
<sequence length="129" mass="14425">MTISTKEVIFSWGSFLLTILLLQSSGATEAPEAFQWSKIFEEASKIDDKAPLTNVWSLFRDDPINQHELEHNNRIREGRPIPSIESRFNSGENQVKENTGFGDLGNNSGLMGAISDIYSLEHPNIAENC</sequence>
<evidence type="ECO:0000313" key="3">
    <source>
        <dbReference type="Proteomes" id="UP001153365"/>
    </source>
</evidence>
<organism evidence="2 3">
    <name type="scientific">Phakopsora pachyrhizi</name>
    <name type="common">Asian soybean rust disease fungus</name>
    <dbReference type="NCBI Taxonomy" id="170000"/>
    <lineage>
        <taxon>Eukaryota</taxon>
        <taxon>Fungi</taxon>
        <taxon>Dikarya</taxon>
        <taxon>Basidiomycota</taxon>
        <taxon>Pucciniomycotina</taxon>
        <taxon>Pucciniomycetes</taxon>
        <taxon>Pucciniales</taxon>
        <taxon>Phakopsoraceae</taxon>
        <taxon>Phakopsora</taxon>
    </lineage>
</organism>
<name>A0AAV0ANX8_PHAPC</name>
<feature type="chain" id="PRO_5043975973" description="Secreted protein" evidence="1">
    <location>
        <begin position="28"/>
        <end position="129"/>
    </location>
</feature>
<proteinExistence type="predicted"/>
<gene>
    <name evidence="2" type="ORF">PPACK8108_LOCUS5449</name>
</gene>
<evidence type="ECO:0008006" key="4">
    <source>
        <dbReference type="Google" id="ProtNLM"/>
    </source>
</evidence>
<dbReference type="Proteomes" id="UP001153365">
    <property type="component" value="Unassembled WGS sequence"/>
</dbReference>
<keyword evidence="3" id="KW-1185">Reference proteome</keyword>
<dbReference type="EMBL" id="CALTRL010001059">
    <property type="protein sequence ID" value="CAH7670723.1"/>
    <property type="molecule type" value="Genomic_DNA"/>
</dbReference>
<comment type="caution">
    <text evidence="2">The sequence shown here is derived from an EMBL/GenBank/DDBJ whole genome shotgun (WGS) entry which is preliminary data.</text>
</comment>
<feature type="signal peptide" evidence="1">
    <location>
        <begin position="1"/>
        <end position="27"/>
    </location>
</feature>
<accession>A0AAV0ANX8</accession>
<dbReference type="AlphaFoldDB" id="A0AAV0ANX8"/>
<reference evidence="2" key="1">
    <citation type="submission" date="2022-06" db="EMBL/GenBank/DDBJ databases">
        <authorList>
            <consortium name="SYNGENTA / RWTH Aachen University"/>
        </authorList>
    </citation>
    <scope>NUCLEOTIDE SEQUENCE</scope>
</reference>